<comment type="caution">
    <text evidence="1">The sequence shown here is derived from an EMBL/GenBank/DDBJ whole genome shotgun (WGS) entry which is preliminary data.</text>
</comment>
<name>A0AC61Y4A7_9FLAO</name>
<proteinExistence type="predicted"/>
<keyword evidence="2" id="KW-1185">Reference proteome</keyword>
<reference evidence="1" key="1">
    <citation type="submission" date="2019-09" db="EMBL/GenBank/DDBJ databases">
        <authorList>
            <person name="Rodrigo-Torres L."/>
            <person name="Arahal R. D."/>
            <person name="Lucena T."/>
        </authorList>
    </citation>
    <scope>NUCLEOTIDE SEQUENCE</scope>
    <source>
        <strain evidence="1">ISS653</strain>
    </source>
</reference>
<dbReference type="EMBL" id="CABVMM010000002">
    <property type="protein sequence ID" value="VVU99310.1"/>
    <property type="molecule type" value="Genomic_DNA"/>
</dbReference>
<evidence type="ECO:0000313" key="1">
    <source>
        <dbReference type="EMBL" id="VVU99310.1"/>
    </source>
</evidence>
<dbReference type="EC" id="3.1.4.3" evidence="1"/>
<sequence length="803" mass="90844">MESRRSFIKKASLLAGATAITGTVPQSIARAMAISPDPGTTYLNAEHIVFLMQENRSFDHCYGSLKGVRGFNDPRAIDLPTGLPVWYQRNSLGETALPFHLDIKNTKSTWMGSLPHGWKDMVAARNGGKMDKWLEAKKSGNLDYAALPLTMGFYDRADLPFYYALADAFTVCDQNFCSTLTGTSPNRNYFWAGTVREDAHNPASKAHIDNGMIDFKNVSWKTYPERLEKAGISWGVYQNELSIPTGFTEEEGYWLANFTDNDLEFIKQYNVRFHPEHRKFMQQELKKLMELHASGKLEGKELEEILGEIDKLKNDLDTYSEANFEKLSEHEKAIHHKAFITNNRTNDYRELETLEFEGKTVNVPKGDVLHQFREDVNKGTLPTVSWLVAPCAFSDHPGSPWFGAWYVSEALDILTKNPEQWKKTIFIVTYDENDGYFDHIPPFVAPKQGDDATGATTNIPTEEEFVEGKDNLGLGFRVPMVVASPWSKGGFVNSEVFDHTSSLQFLEHFIEKKTGKKVIEENIGTWRRAVCGNLTSIFRAADDIPPKDGLRVDRNEYIEQIYMAKEKQLPSDYIMLSDSDVRNLQKSNKLLERVPEQEKGTKPACAIPYNLSLNCKTQKDTKAVELMIRCHAGLSRTKKIAAPFQVYDLKALVNNAKRSCYDFTVTEGEKLSYPVKQASNDYHLKAYAPNGFYREFKGSMGELSDLEIAVHQIGSTTELQWTIQNPTNEKLQITIVDNAYKREAFQFNLKKNTKTFSLNVASSAGWYDHSITIEGYPSFEQRFAGHVENGKVSTTDPLMGGVI</sequence>
<accession>A0AC61Y4A7</accession>
<dbReference type="Proteomes" id="UP000356253">
    <property type="component" value="Unassembled WGS sequence"/>
</dbReference>
<protein>
    <submittedName>
        <fullName evidence="1">Non-hemolytic phospholipase C</fullName>
        <ecNumber evidence="1">3.1.4.3</ecNumber>
    </submittedName>
</protein>
<organism evidence="1 2">
    <name type="scientific">Mesonia oceanica</name>
    <dbReference type="NCBI Taxonomy" id="2687242"/>
    <lineage>
        <taxon>Bacteria</taxon>
        <taxon>Pseudomonadati</taxon>
        <taxon>Bacteroidota</taxon>
        <taxon>Flavobacteriia</taxon>
        <taxon>Flavobacteriales</taxon>
        <taxon>Flavobacteriaceae</taxon>
        <taxon>Mesonia</taxon>
    </lineage>
</organism>
<evidence type="ECO:0000313" key="2">
    <source>
        <dbReference type="Proteomes" id="UP000356253"/>
    </source>
</evidence>
<gene>
    <name evidence="1" type="primary">plcN</name>
    <name evidence="1" type="ORF">FVB9532_00562</name>
</gene>
<keyword evidence="1" id="KW-0378">Hydrolase</keyword>